<evidence type="ECO:0000256" key="1">
    <source>
        <dbReference type="ARBA" id="ARBA00004236"/>
    </source>
</evidence>
<keyword evidence="3" id="KW-0813">Transport</keyword>
<dbReference type="Proteomes" id="UP000638648">
    <property type="component" value="Unassembled WGS sequence"/>
</dbReference>
<dbReference type="InterPro" id="IPR003593">
    <property type="entry name" value="AAA+_ATPase"/>
</dbReference>
<accession>A0A927N1J5</accession>
<evidence type="ECO:0000256" key="2">
    <source>
        <dbReference type="ARBA" id="ARBA00005417"/>
    </source>
</evidence>
<evidence type="ECO:0000256" key="7">
    <source>
        <dbReference type="ARBA" id="ARBA00022967"/>
    </source>
</evidence>
<dbReference type="PROSITE" id="PS00211">
    <property type="entry name" value="ABC_TRANSPORTER_1"/>
    <property type="match status" value="1"/>
</dbReference>
<comment type="similarity">
    <text evidence="2">Belongs to the ABC transporter superfamily.</text>
</comment>
<dbReference type="SUPFAM" id="SSF52540">
    <property type="entry name" value="P-loop containing nucleoside triphosphate hydrolases"/>
    <property type="match status" value="1"/>
</dbReference>
<evidence type="ECO:0000256" key="3">
    <source>
        <dbReference type="ARBA" id="ARBA00022448"/>
    </source>
</evidence>
<dbReference type="Gene3D" id="3.40.50.300">
    <property type="entry name" value="P-loop containing nucleotide triphosphate hydrolases"/>
    <property type="match status" value="1"/>
</dbReference>
<evidence type="ECO:0000259" key="9">
    <source>
        <dbReference type="PROSITE" id="PS50893"/>
    </source>
</evidence>
<dbReference type="GO" id="GO:0016887">
    <property type="term" value="F:ATP hydrolysis activity"/>
    <property type="evidence" value="ECO:0007669"/>
    <property type="project" value="InterPro"/>
</dbReference>
<evidence type="ECO:0000313" key="11">
    <source>
        <dbReference type="Proteomes" id="UP000638648"/>
    </source>
</evidence>
<keyword evidence="8" id="KW-0472">Membrane</keyword>
<comment type="subcellular location">
    <subcellularLocation>
        <location evidence="1">Cell membrane</location>
    </subcellularLocation>
</comment>
<protein>
    <submittedName>
        <fullName evidence="10">Cobalt/nickel transport system ATP-binding protein</fullName>
    </submittedName>
</protein>
<dbReference type="AlphaFoldDB" id="A0A927N1J5"/>
<dbReference type="InterPro" id="IPR050095">
    <property type="entry name" value="ECF_ABC_transporter_ATP-bd"/>
</dbReference>
<evidence type="ECO:0000256" key="4">
    <source>
        <dbReference type="ARBA" id="ARBA00022475"/>
    </source>
</evidence>
<dbReference type="FunFam" id="3.40.50.300:FF:000224">
    <property type="entry name" value="Energy-coupling factor transporter ATP-binding protein EcfA"/>
    <property type="match status" value="1"/>
</dbReference>
<keyword evidence="6 10" id="KW-0067">ATP-binding</keyword>
<comment type="caution">
    <text evidence="10">The sequence shown here is derived from an EMBL/GenBank/DDBJ whole genome shotgun (WGS) entry which is preliminary data.</text>
</comment>
<keyword evidence="5" id="KW-0547">Nucleotide-binding</keyword>
<dbReference type="EMBL" id="JADBEM010000001">
    <property type="protein sequence ID" value="MBE1607242.1"/>
    <property type="molecule type" value="Genomic_DNA"/>
</dbReference>
<dbReference type="GO" id="GO:0042626">
    <property type="term" value="F:ATPase-coupled transmembrane transporter activity"/>
    <property type="evidence" value="ECO:0007669"/>
    <property type="project" value="TreeGrafter"/>
</dbReference>
<dbReference type="PANTHER" id="PTHR43553">
    <property type="entry name" value="HEAVY METAL TRANSPORTER"/>
    <property type="match status" value="1"/>
</dbReference>
<dbReference type="RefSeq" id="WP_192751220.1">
    <property type="nucleotide sequence ID" value="NZ_BAABJL010000122.1"/>
</dbReference>
<evidence type="ECO:0000256" key="6">
    <source>
        <dbReference type="ARBA" id="ARBA00022840"/>
    </source>
</evidence>
<proteinExistence type="inferred from homology"/>
<organism evidence="10 11">
    <name type="scientific">Actinopolymorpha pittospori</name>
    <dbReference type="NCBI Taxonomy" id="648752"/>
    <lineage>
        <taxon>Bacteria</taxon>
        <taxon>Bacillati</taxon>
        <taxon>Actinomycetota</taxon>
        <taxon>Actinomycetes</taxon>
        <taxon>Propionibacteriales</taxon>
        <taxon>Actinopolymorphaceae</taxon>
        <taxon>Actinopolymorpha</taxon>
    </lineage>
</organism>
<evidence type="ECO:0000313" key="10">
    <source>
        <dbReference type="EMBL" id="MBE1607242.1"/>
    </source>
</evidence>
<reference evidence="10" key="1">
    <citation type="submission" date="2020-10" db="EMBL/GenBank/DDBJ databases">
        <title>Sequencing the genomes of 1000 actinobacteria strains.</title>
        <authorList>
            <person name="Klenk H.-P."/>
        </authorList>
    </citation>
    <scope>NUCLEOTIDE SEQUENCE</scope>
    <source>
        <strain evidence="10">DSM 45354</strain>
    </source>
</reference>
<dbReference type="SMART" id="SM00382">
    <property type="entry name" value="AAA"/>
    <property type="match status" value="1"/>
</dbReference>
<dbReference type="InterPro" id="IPR027417">
    <property type="entry name" value="P-loop_NTPase"/>
</dbReference>
<keyword evidence="7" id="KW-1278">Translocase</keyword>
<dbReference type="GO" id="GO:0043190">
    <property type="term" value="C:ATP-binding cassette (ABC) transporter complex"/>
    <property type="evidence" value="ECO:0007669"/>
    <property type="project" value="TreeGrafter"/>
</dbReference>
<keyword evidence="4" id="KW-1003">Cell membrane</keyword>
<sequence>MPHDRHPADHPADQAAEHGEPLFHCRDLRHAYLGRFTALDGVDLRVRRGETVALLGANGCGKSTLLKVLDGLLFPDSGTFTAFGETVTEDKLEDEQFNRGFRSRVGFVFQHSDAQVFSPSVREEIAFGCLQLGLSTEETRARVDDVLAMLDIEDLADRAPFQLSGGQKKRVALGSVLVMNPEVLLFDEPTAALDPRTQFWLIELIGELHAVGKTIVLATHDLDALRETADRCVVFSEEHQVVADGPTDEILLDRQLLLDVNLVHPRSHLDVGAQGG</sequence>
<keyword evidence="11" id="KW-1185">Reference proteome</keyword>
<dbReference type="CDD" id="cd03225">
    <property type="entry name" value="ABC_cobalt_CbiO_domain1"/>
    <property type="match status" value="1"/>
</dbReference>
<dbReference type="PROSITE" id="PS50893">
    <property type="entry name" value="ABC_TRANSPORTER_2"/>
    <property type="match status" value="1"/>
</dbReference>
<dbReference type="InterPro" id="IPR015856">
    <property type="entry name" value="ABC_transpr_CbiO/EcfA_su"/>
</dbReference>
<dbReference type="Pfam" id="PF00005">
    <property type="entry name" value="ABC_tran"/>
    <property type="match status" value="1"/>
</dbReference>
<feature type="domain" description="ABC transporter" evidence="9">
    <location>
        <begin position="23"/>
        <end position="263"/>
    </location>
</feature>
<evidence type="ECO:0000256" key="5">
    <source>
        <dbReference type="ARBA" id="ARBA00022741"/>
    </source>
</evidence>
<dbReference type="GO" id="GO:0005524">
    <property type="term" value="F:ATP binding"/>
    <property type="evidence" value="ECO:0007669"/>
    <property type="project" value="UniProtKB-KW"/>
</dbReference>
<gene>
    <name evidence="10" type="ORF">HEB94_004090</name>
</gene>
<dbReference type="InterPro" id="IPR017871">
    <property type="entry name" value="ABC_transporter-like_CS"/>
</dbReference>
<name>A0A927N1J5_9ACTN</name>
<evidence type="ECO:0000256" key="8">
    <source>
        <dbReference type="ARBA" id="ARBA00023136"/>
    </source>
</evidence>
<dbReference type="InterPro" id="IPR003439">
    <property type="entry name" value="ABC_transporter-like_ATP-bd"/>
</dbReference>